<protein>
    <submittedName>
        <fullName evidence="2">Uncharacterized protein</fullName>
    </submittedName>
</protein>
<feature type="compositionally biased region" description="Low complexity" evidence="1">
    <location>
        <begin position="1"/>
        <end position="16"/>
    </location>
</feature>
<dbReference type="EMBL" id="GEEE01022020">
    <property type="protein sequence ID" value="JAP41205.1"/>
    <property type="molecule type" value="Transcribed_RNA"/>
</dbReference>
<organism evidence="2">
    <name type="scientific">Schistocephalus solidus</name>
    <name type="common">Tapeworm</name>
    <dbReference type="NCBI Taxonomy" id="70667"/>
    <lineage>
        <taxon>Eukaryota</taxon>
        <taxon>Metazoa</taxon>
        <taxon>Spiralia</taxon>
        <taxon>Lophotrochozoa</taxon>
        <taxon>Platyhelminthes</taxon>
        <taxon>Cestoda</taxon>
        <taxon>Eucestoda</taxon>
        <taxon>Diphyllobothriidea</taxon>
        <taxon>Diphyllobothriidae</taxon>
        <taxon>Schistocephalus</taxon>
    </lineage>
</organism>
<accession>A0A0X3NNI6</accession>
<evidence type="ECO:0000313" key="2">
    <source>
        <dbReference type="EMBL" id="JAP41205.1"/>
    </source>
</evidence>
<reference evidence="2" key="1">
    <citation type="submission" date="2016-01" db="EMBL/GenBank/DDBJ databases">
        <title>Reference transcriptome for the parasite Schistocephalus solidus: insights into the molecular evolution of parasitism.</title>
        <authorList>
            <person name="Hebert F.O."/>
            <person name="Grambauer S."/>
            <person name="Barber I."/>
            <person name="Landry C.R."/>
            <person name="Aubin-Horth N."/>
        </authorList>
    </citation>
    <scope>NUCLEOTIDE SEQUENCE</scope>
</reference>
<feature type="region of interest" description="Disordered" evidence="1">
    <location>
        <begin position="1"/>
        <end position="23"/>
    </location>
</feature>
<proteinExistence type="predicted"/>
<name>A0A0X3NNI6_SCHSO</name>
<dbReference type="AlphaFoldDB" id="A0A0X3NNI6"/>
<evidence type="ECO:0000256" key="1">
    <source>
        <dbReference type="SAM" id="MobiDB-lite"/>
    </source>
</evidence>
<sequence>MIVVNNSNMNPSPDSNETLSGSLVAPAGGTGSGLSCGHEVTTHRLSPYARPTAVLTNAGAKQIITLKQLPQRQRPSILRRVSGVSPIVVDSGPNKAQSQPIYISTPQLPMKMLSTVPVTSSPSTRPQSFLATDTPTLAATGDVTPTSASVVDEFSYVPRLGSLPKIPGACLRKPGFAGDSTVPPAFTVVLGGIPVDLVNRLFAPTNPDASRLLSSMRGAPTGTSVSPTPAAVVAAPLATGKSISGPLFLPREGTAAAAIVSNPSDPVPSTPLSCLSTSISAPITIASRIVHSRPIRPVALTNTVDKECAISGLQEVDESSAAVAELASEQHSVGLVSTEPYEEIEESIQLTSA</sequence>
<gene>
    <name evidence="2" type="ORF">TR136796</name>
</gene>